<dbReference type="Pfam" id="PF06094">
    <property type="entry name" value="GGACT"/>
    <property type="match status" value="1"/>
</dbReference>
<evidence type="ECO:0000313" key="7">
    <source>
        <dbReference type="Proteomes" id="UP000053890"/>
    </source>
</evidence>
<evidence type="ECO:0000256" key="4">
    <source>
        <dbReference type="SAM" id="SignalP"/>
    </source>
</evidence>
<evidence type="ECO:0000256" key="2">
    <source>
        <dbReference type="ARBA" id="ARBA00022679"/>
    </source>
</evidence>
<dbReference type="OrthoDB" id="1044435at2759"/>
<dbReference type="STRING" id="578459.A0A0P9GJI7"/>
<dbReference type="RefSeq" id="XP_018269233.1">
    <property type="nucleotide sequence ID" value="XM_018413563.1"/>
</dbReference>
<dbReference type="InterPro" id="IPR009288">
    <property type="entry name" value="AIG2-like_dom"/>
</dbReference>
<protein>
    <recommendedName>
        <fullName evidence="3">Putative gamma-glutamylcyclotransferase</fullName>
    </recommendedName>
</protein>
<feature type="chain" id="PRO_5006157886" description="Putative gamma-glutamylcyclotransferase" evidence="4">
    <location>
        <begin position="20"/>
        <end position="166"/>
    </location>
</feature>
<accession>A0A0P9GJI7</accession>
<organism evidence="6 7">
    <name type="scientific">Rhodotorula graminis (strain WP1)</name>
    <dbReference type="NCBI Taxonomy" id="578459"/>
    <lineage>
        <taxon>Eukaryota</taxon>
        <taxon>Fungi</taxon>
        <taxon>Dikarya</taxon>
        <taxon>Basidiomycota</taxon>
        <taxon>Pucciniomycotina</taxon>
        <taxon>Microbotryomycetes</taxon>
        <taxon>Sporidiobolales</taxon>
        <taxon>Sporidiobolaceae</taxon>
        <taxon>Rhodotorula</taxon>
    </lineage>
</organism>
<sequence length="166" mass="17967">MATSSLFFYGTLCHAAVLARVIGDPGEHLTTHDALLPHHARLHVDGEDYPAVVRAQDGARVLGRALTDDEASVRGVLVQGLTADDVALLDEFEGDVRPLVRPCHHPVHPLTHPRGAGVHSRTVHRRPPPLLLLLLLRRRHPPLSHLGLGLPVDRPALAPLALDLAL</sequence>
<dbReference type="GO" id="GO:0016740">
    <property type="term" value="F:transferase activity"/>
    <property type="evidence" value="ECO:0007669"/>
    <property type="project" value="UniProtKB-KW"/>
</dbReference>
<dbReference type="EMBL" id="KQ474084">
    <property type="protein sequence ID" value="KPV73184.1"/>
    <property type="molecule type" value="Genomic_DNA"/>
</dbReference>
<dbReference type="GeneID" id="28974012"/>
<dbReference type="AlphaFoldDB" id="A0A0P9GJI7"/>
<dbReference type="Proteomes" id="UP000053890">
    <property type="component" value="Unassembled WGS sequence"/>
</dbReference>
<proteinExistence type="inferred from homology"/>
<dbReference type="InterPro" id="IPR013024">
    <property type="entry name" value="GGCT-like"/>
</dbReference>
<keyword evidence="2" id="KW-0808">Transferase</keyword>
<dbReference type="PANTHER" id="PTHR31544">
    <property type="entry name" value="AIG2-LIKE PROTEIN D"/>
    <property type="match status" value="1"/>
</dbReference>
<comment type="similarity">
    <text evidence="1">Belongs to the gamma-glutamylcyclotransferase family.</text>
</comment>
<keyword evidence="4" id="KW-0732">Signal</keyword>
<feature type="signal peptide" evidence="4">
    <location>
        <begin position="1"/>
        <end position="19"/>
    </location>
</feature>
<dbReference type="SUPFAM" id="SSF110857">
    <property type="entry name" value="Gamma-glutamyl cyclotransferase-like"/>
    <property type="match status" value="1"/>
</dbReference>
<evidence type="ECO:0000256" key="3">
    <source>
        <dbReference type="ARBA" id="ARBA00030602"/>
    </source>
</evidence>
<reference evidence="6 7" key="1">
    <citation type="journal article" date="2015" name="Front. Microbiol.">
        <title>Genome sequence of the plant growth promoting endophytic yeast Rhodotorula graminis WP1.</title>
        <authorList>
            <person name="Firrincieli A."/>
            <person name="Otillar R."/>
            <person name="Salamov A."/>
            <person name="Schmutz J."/>
            <person name="Khan Z."/>
            <person name="Redman R.S."/>
            <person name="Fleck N.D."/>
            <person name="Lindquist E."/>
            <person name="Grigoriev I.V."/>
            <person name="Doty S.L."/>
        </authorList>
    </citation>
    <scope>NUCLEOTIDE SEQUENCE [LARGE SCALE GENOMIC DNA]</scope>
    <source>
        <strain evidence="6 7">WP1</strain>
    </source>
</reference>
<name>A0A0P9GJI7_RHOGW</name>
<evidence type="ECO:0000256" key="1">
    <source>
        <dbReference type="ARBA" id="ARBA00008861"/>
    </source>
</evidence>
<dbReference type="CDD" id="cd06661">
    <property type="entry name" value="GGCT_like"/>
    <property type="match status" value="1"/>
</dbReference>
<gene>
    <name evidence="6" type="ORF">RHOBADRAFT_38805</name>
</gene>
<evidence type="ECO:0000313" key="6">
    <source>
        <dbReference type="EMBL" id="KPV73184.1"/>
    </source>
</evidence>
<evidence type="ECO:0000259" key="5">
    <source>
        <dbReference type="Pfam" id="PF06094"/>
    </source>
</evidence>
<dbReference type="PANTHER" id="PTHR31544:SF2">
    <property type="entry name" value="AIG2-LIKE PROTEIN D"/>
    <property type="match status" value="1"/>
</dbReference>
<dbReference type="InterPro" id="IPR045038">
    <property type="entry name" value="AIG2-like"/>
</dbReference>
<dbReference type="Gene3D" id="3.10.490.10">
    <property type="entry name" value="Gamma-glutamyl cyclotransferase-like"/>
    <property type="match status" value="1"/>
</dbReference>
<feature type="domain" description="Gamma-glutamylcyclotransferase AIG2-like" evidence="5">
    <location>
        <begin position="6"/>
        <end position="93"/>
    </location>
</feature>
<keyword evidence="7" id="KW-1185">Reference proteome</keyword>
<dbReference type="InterPro" id="IPR036568">
    <property type="entry name" value="GGCT-like_sf"/>
</dbReference>